<sequence>MQISSYNSQNFSMDIKTKNGNHLSFSMYDKKEAKLDKDGNSASLSLRNQFGFSFSYSGTKLSQEEIEEIKEAVAKVQPQIDEFMKNSRVGSLKPKELITTAMKIGNALPESKTNEHKKATLHELLNTMDKSLKQEMNKTNLADIKKQIFQDSAKLLEEIWKQYENQEKKKEEENNKEFGFYA</sequence>
<keyword evidence="1" id="KW-0547">Nucleotide-binding</keyword>
<keyword evidence="1" id="KW-0067">ATP-binding</keyword>
<gene>
    <name evidence="1" type="ORF">FPD46_08075</name>
</gene>
<dbReference type="Proteomes" id="UP000321310">
    <property type="component" value="Unassembled WGS sequence"/>
</dbReference>
<dbReference type="RefSeq" id="WP_147576071.1">
    <property type="nucleotide sequence ID" value="NZ_VOWB01000092.1"/>
</dbReference>
<dbReference type="EMBL" id="VOWB01000092">
    <property type="protein sequence ID" value="TXE78282.1"/>
    <property type="molecule type" value="Genomic_DNA"/>
</dbReference>
<accession>A0A5C7DXB6</accession>
<reference evidence="1 2" key="1">
    <citation type="submission" date="2019-07" db="EMBL/GenBank/DDBJ databases">
        <title>Rapid identification of Enteric Bacteria from Whole Genome Sequences (WGS) using Average Nucleotide Identity (ANI).</title>
        <authorList>
            <person name="Lane C."/>
        </authorList>
    </citation>
    <scope>NUCLEOTIDE SEQUENCE [LARGE SCALE GENOMIC DNA]</scope>
    <source>
        <strain evidence="1 2">2016D-0250</strain>
    </source>
</reference>
<organism evidence="1 2">
    <name type="scientific">Campylobacter peloridis</name>
    <dbReference type="NCBI Taxonomy" id="488546"/>
    <lineage>
        <taxon>Bacteria</taxon>
        <taxon>Pseudomonadati</taxon>
        <taxon>Campylobacterota</taxon>
        <taxon>Epsilonproteobacteria</taxon>
        <taxon>Campylobacterales</taxon>
        <taxon>Campylobacteraceae</taxon>
        <taxon>Campylobacter</taxon>
    </lineage>
</organism>
<dbReference type="AlphaFoldDB" id="A0A5C7DXB6"/>
<protein>
    <submittedName>
        <fullName evidence="1">ATP-binding protein</fullName>
    </submittedName>
</protein>
<name>A0A5C7DXB6_9BACT</name>
<comment type="caution">
    <text evidence="1">The sequence shown here is derived from an EMBL/GenBank/DDBJ whole genome shotgun (WGS) entry which is preliminary data.</text>
</comment>
<evidence type="ECO:0000313" key="2">
    <source>
        <dbReference type="Proteomes" id="UP000321310"/>
    </source>
</evidence>
<dbReference type="GO" id="GO:0005524">
    <property type="term" value="F:ATP binding"/>
    <property type="evidence" value="ECO:0007669"/>
    <property type="project" value="UniProtKB-KW"/>
</dbReference>
<proteinExistence type="predicted"/>
<evidence type="ECO:0000313" key="1">
    <source>
        <dbReference type="EMBL" id="TXE78282.1"/>
    </source>
</evidence>